<feature type="region of interest" description="Disordered" evidence="1">
    <location>
        <begin position="82"/>
        <end position="133"/>
    </location>
</feature>
<keyword evidence="2" id="KW-0732">Signal</keyword>
<evidence type="ECO:0000256" key="2">
    <source>
        <dbReference type="SAM" id="SignalP"/>
    </source>
</evidence>
<feature type="signal peptide" evidence="2">
    <location>
        <begin position="1"/>
        <end position="20"/>
    </location>
</feature>
<sequence length="133" mass="13362">MIIKTIALAAGLALGAHAHAQPAPQDPARADAPVAPTTYVSPLAGYRAGPAATGTPAANWVASNAAVAGGGHAMHTMYAAPSAPAAPAKPAAHAGHDMAPPADPHAHHGHHGHHGHHEQNKPPAPVKEHQHEH</sequence>
<protein>
    <submittedName>
        <fullName evidence="3">Uncharacterized protein</fullName>
    </submittedName>
</protein>
<organism evidence="3 4">
    <name type="scientific">Pseudoduganella chitinolytica</name>
    <dbReference type="NCBI Taxonomy" id="34070"/>
    <lineage>
        <taxon>Bacteria</taxon>
        <taxon>Pseudomonadati</taxon>
        <taxon>Pseudomonadota</taxon>
        <taxon>Betaproteobacteria</taxon>
        <taxon>Burkholderiales</taxon>
        <taxon>Oxalobacteraceae</taxon>
        <taxon>Telluria group</taxon>
        <taxon>Pseudoduganella</taxon>
    </lineage>
</organism>
<reference evidence="3 4" key="1">
    <citation type="submission" date="2023-02" db="EMBL/GenBank/DDBJ databases">
        <title>Gemone sequence of Telluria chitinolytica ACM 3522T.</title>
        <authorList>
            <person name="Frediansyah A."/>
            <person name="Miess H."/>
            <person name="Gross H."/>
        </authorList>
    </citation>
    <scope>NUCLEOTIDE SEQUENCE [LARGE SCALE GENOMIC DNA]</scope>
    <source>
        <strain evidence="3 4">ACM 3522</strain>
    </source>
</reference>
<gene>
    <name evidence="3" type="ORF">PX653_09500</name>
</gene>
<dbReference type="Proteomes" id="UP001216510">
    <property type="component" value="Chromosome"/>
</dbReference>
<dbReference type="RefSeq" id="WP_277417648.1">
    <property type="nucleotide sequence ID" value="NZ_CP119083.1"/>
</dbReference>
<proteinExistence type="predicted"/>
<evidence type="ECO:0000313" key="4">
    <source>
        <dbReference type="Proteomes" id="UP001216510"/>
    </source>
</evidence>
<keyword evidence="4" id="KW-1185">Reference proteome</keyword>
<evidence type="ECO:0000313" key="3">
    <source>
        <dbReference type="EMBL" id="WEF34977.1"/>
    </source>
</evidence>
<accession>A0ABY8BGC8</accession>
<name>A0ABY8BGC8_9BURK</name>
<feature type="compositionally biased region" description="Low complexity" evidence="1">
    <location>
        <begin position="82"/>
        <end position="100"/>
    </location>
</feature>
<feature type="chain" id="PRO_5046841223" evidence="2">
    <location>
        <begin position="21"/>
        <end position="133"/>
    </location>
</feature>
<feature type="compositionally biased region" description="Basic residues" evidence="1">
    <location>
        <begin position="107"/>
        <end position="116"/>
    </location>
</feature>
<evidence type="ECO:0000256" key="1">
    <source>
        <dbReference type="SAM" id="MobiDB-lite"/>
    </source>
</evidence>
<dbReference type="EMBL" id="CP119083">
    <property type="protein sequence ID" value="WEF34977.1"/>
    <property type="molecule type" value="Genomic_DNA"/>
</dbReference>